<feature type="region of interest" description="Disordered" evidence="1">
    <location>
        <begin position="174"/>
        <end position="222"/>
    </location>
</feature>
<organism evidence="2 3">
    <name type="scientific">Tropilaelaps mercedesae</name>
    <dbReference type="NCBI Taxonomy" id="418985"/>
    <lineage>
        <taxon>Eukaryota</taxon>
        <taxon>Metazoa</taxon>
        <taxon>Ecdysozoa</taxon>
        <taxon>Arthropoda</taxon>
        <taxon>Chelicerata</taxon>
        <taxon>Arachnida</taxon>
        <taxon>Acari</taxon>
        <taxon>Parasitiformes</taxon>
        <taxon>Mesostigmata</taxon>
        <taxon>Gamasina</taxon>
        <taxon>Dermanyssoidea</taxon>
        <taxon>Laelapidae</taxon>
        <taxon>Tropilaelaps</taxon>
    </lineage>
</organism>
<evidence type="ECO:0000313" key="2">
    <source>
        <dbReference type="EMBL" id="OQR70409.1"/>
    </source>
</evidence>
<keyword evidence="3" id="KW-1185">Reference proteome</keyword>
<reference evidence="2 3" key="1">
    <citation type="journal article" date="2017" name="Gigascience">
        <title>Draft genome of the honey bee ectoparasitic mite, Tropilaelaps mercedesae, is shaped by the parasitic life history.</title>
        <authorList>
            <person name="Dong X."/>
            <person name="Armstrong S.D."/>
            <person name="Xia D."/>
            <person name="Makepeace B.L."/>
            <person name="Darby A.C."/>
            <person name="Kadowaki T."/>
        </authorList>
    </citation>
    <scope>NUCLEOTIDE SEQUENCE [LARGE SCALE GENOMIC DNA]</scope>
    <source>
        <strain evidence="2">Wuxi-XJTLU</strain>
    </source>
</reference>
<feature type="compositionally biased region" description="Basic and acidic residues" evidence="1">
    <location>
        <begin position="764"/>
        <end position="780"/>
    </location>
</feature>
<comment type="caution">
    <text evidence="2">The sequence shown here is derived from an EMBL/GenBank/DDBJ whole genome shotgun (WGS) entry which is preliminary data.</text>
</comment>
<gene>
    <name evidence="2" type="ORF">BIW11_04161</name>
</gene>
<proteinExistence type="predicted"/>
<evidence type="ECO:0000313" key="3">
    <source>
        <dbReference type="Proteomes" id="UP000192247"/>
    </source>
</evidence>
<feature type="compositionally biased region" description="Low complexity" evidence="1">
    <location>
        <begin position="475"/>
        <end position="516"/>
    </location>
</feature>
<dbReference type="AlphaFoldDB" id="A0A1V9XA49"/>
<feature type="compositionally biased region" description="Low complexity" evidence="1">
    <location>
        <begin position="244"/>
        <end position="262"/>
    </location>
</feature>
<dbReference type="Proteomes" id="UP000192247">
    <property type="component" value="Unassembled WGS sequence"/>
</dbReference>
<name>A0A1V9XA49_9ACAR</name>
<feature type="compositionally biased region" description="Low complexity" evidence="1">
    <location>
        <begin position="437"/>
        <end position="457"/>
    </location>
</feature>
<dbReference type="InParanoid" id="A0A1V9XA49"/>
<dbReference type="EMBL" id="MNPL01017661">
    <property type="protein sequence ID" value="OQR70409.1"/>
    <property type="molecule type" value="Genomic_DNA"/>
</dbReference>
<accession>A0A1V9XA49</accession>
<feature type="region of interest" description="Disordered" evidence="1">
    <location>
        <begin position="747"/>
        <end position="843"/>
    </location>
</feature>
<feature type="compositionally biased region" description="Basic and acidic residues" evidence="1">
    <location>
        <begin position="799"/>
        <end position="808"/>
    </location>
</feature>
<feature type="region of interest" description="Disordered" evidence="1">
    <location>
        <begin position="353"/>
        <end position="540"/>
    </location>
</feature>
<feature type="compositionally biased region" description="Polar residues" evidence="1">
    <location>
        <begin position="378"/>
        <end position="391"/>
    </location>
</feature>
<protein>
    <submittedName>
        <fullName evidence="2">Uncharacterized protein</fullName>
    </submittedName>
</protein>
<sequence length="843" mass="87459">MGFDLAGGPRTPRRLRHFKNTHTHFGVQSSDVKTGASHCPLAPLIQFDFVGAGRHVATVAGRTSTAATRVPLPIDARRLRDGWTSTAVAKMARQTSVAEEDATSEKVNITENPIETCEAAAPSGASLPRSTHGPDGLRSIAIAKREAAGPPLIGSNSSDSGLVPVEALRPTATSKAVSHLASHPLSHTRTAQRQRARAANELQAAHGRLRASGSAAADGVGAPSRVVRISRNGKVVGSLKISPFPVSSSSPPHAAQGGAKHPPQQPPPPAGATSGPTDADALEQPLSCQLTLGTAEGQDAGVATKLPYSLKSLSQSPAASACPTAGEAHLLSQCQAPAIVEATAATAAATTTTRRQLSEDAQIAQADGSTWSPLIPSNHRSAISKAATSDDLSPASGAGEVASWDAETMSRDGACGSPPLHNTDDPVPLHQLHHAHQIQLSQQKQPKQRLSPAESTLPSPPPAPATTAQQKKLVSSSRSASVSAPPSSTPATCKASSPHSSSVSSARSSSTAPAVTLHPPHRPAAGASPTTGVGLPPSGRESLLPEILLAIRPTATKTTAVVSGTVEQGANGAGGDPATSAFKEWARERRDACPPAGIAPLLDTTSCLSNLGSNIFKTTLKNRKNVQPIQGFRGDRVGPSAAGMVGTVVKATPQAAGYMRGSCAGRAASVVRPSVRARLTCIGVARTRRTPHCCLEAMLKNKTPTRSKLREHYLAKTDGRFGSRTTLQRWRGCSCCCQNRCQEEAISSGSSTDHGRSKICSGDTDARLPSRTVERRKPVELDIPMKPPTCTTTNEEDSDRAGSTDPLRKGSSQPTPLQKLFTAAETSADNDGTSEEDKQYCSS</sequence>
<dbReference type="OrthoDB" id="10685714at2759"/>
<evidence type="ECO:0000256" key="1">
    <source>
        <dbReference type="SAM" id="MobiDB-lite"/>
    </source>
</evidence>
<feature type="region of interest" description="Disordered" evidence="1">
    <location>
        <begin position="244"/>
        <end position="281"/>
    </location>
</feature>
<feature type="compositionally biased region" description="Low complexity" evidence="1">
    <location>
        <begin position="211"/>
        <end position="222"/>
    </location>
</feature>